<dbReference type="EMBL" id="AAVP02000028">
    <property type="protein sequence ID" value="EDK23031.1"/>
    <property type="molecule type" value="Genomic_DNA"/>
</dbReference>
<dbReference type="Proteomes" id="UP000003577">
    <property type="component" value="Unassembled WGS sequence"/>
</dbReference>
<proteinExistence type="predicted"/>
<dbReference type="EMBL" id="AAVP02000001">
    <property type="protein sequence ID" value="EDK25109.1"/>
    <property type="molecule type" value="Genomic_DNA"/>
</dbReference>
<sequence>MITARNEIIAMGITVVAEFTHSFAYRSIDFTDILFFAVFY</sequence>
<reference evidence="3 4" key="2">
    <citation type="submission" date="2007-04" db="EMBL/GenBank/DDBJ databases">
        <title>Draft genome sequence of Ruminococcus torques (ATCC 27756).</title>
        <authorList>
            <person name="Sudarsanam P."/>
            <person name="Ley R."/>
            <person name="Guruge J."/>
            <person name="Turnbaugh P.J."/>
            <person name="Mahowald M."/>
            <person name="Liep D."/>
            <person name="Gordon J."/>
        </authorList>
    </citation>
    <scope>NUCLEOTIDE SEQUENCE [LARGE SCALE GENOMIC DNA]</scope>
    <source>
        <strain evidence="3 4">ATCC 27756</strain>
    </source>
</reference>
<comment type="caution">
    <text evidence="3">The sequence shown here is derived from an EMBL/GenBank/DDBJ whole genome shotgun (WGS) entry which is preliminary data.</text>
</comment>
<evidence type="ECO:0000313" key="4">
    <source>
        <dbReference type="Proteomes" id="UP000003577"/>
    </source>
</evidence>
<dbReference type="HOGENOM" id="CLU_3296041_0_0_9"/>
<accession>A5KIF7</accession>
<evidence type="ECO:0000313" key="3">
    <source>
        <dbReference type="EMBL" id="EDK25109.1"/>
    </source>
</evidence>
<gene>
    <name evidence="3" type="ORF">RUMTOR_00001</name>
    <name evidence="2" type="ORF">RUMTOR_02769</name>
    <name evidence="1" type="ORF">RUMTOR_02803</name>
</gene>
<evidence type="ECO:0000313" key="2">
    <source>
        <dbReference type="EMBL" id="EDK23054.1"/>
    </source>
</evidence>
<dbReference type="PaxDb" id="411460-RUMTOR_00001"/>
<protein>
    <submittedName>
        <fullName evidence="3">Uncharacterized protein</fullName>
    </submittedName>
</protein>
<evidence type="ECO:0000313" key="1">
    <source>
        <dbReference type="EMBL" id="EDK23031.1"/>
    </source>
</evidence>
<reference evidence="3 4" key="1">
    <citation type="submission" date="2007-03" db="EMBL/GenBank/DDBJ databases">
        <authorList>
            <person name="Fulton L."/>
            <person name="Clifton S."/>
            <person name="Fulton B."/>
            <person name="Xu J."/>
            <person name="Minx P."/>
            <person name="Pepin K.H."/>
            <person name="Johnson M."/>
            <person name="Thiruvilangam P."/>
            <person name="Bhonagiri V."/>
            <person name="Nash W.E."/>
            <person name="Mardis E.R."/>
            <person name="Wilson R.K."/>
        </authorList>
    </citation>
    <scope>NUCLEOTIDE SEQUENCE [LARGE SCALE GENOMIC DNA]</scope>
    <source>
        <strain evidence="3 4">ATCC 27756</strain>
    </source>
</reference>
<name>A5KIF7_9FIRM</name>
<dbReference type="AlphaFoldDB" id="A5KIF7"/>
<dbReference type="EMBL" id="AAVP02000025">
    <property type="protein sequence ID" value="EDK23054.1"/>
    <property type="molecule type" value="Genomic_DNA"/>
</dbReference>
<organism evidence="3 4">
    <name type="scientific">[Ruminococcus] torques ATCC 27756</name>
    <dbReference type="NCBI Taxonomy" id="411460"/>
    <lineage>
        <taxon>Bacteria</taxon>
        <taxon>Bacillati</taxon>
        <taxon>Bacillota</taxon>
        <taxon>Clostridia</taxon>
        <taxon>Lachnospirales</taxon>
        <taxon>Lachnospiraceae</taxon>
        <taxon>Mediterraneibacter</taxon>
    </lineage>
</organism>